<dbReference type="Pfam" id="PF07977">
    <property type="entry name" value="FabA"/>
    <property type="match status" value="1"/>
</dbReference>
<accession>A0A4D6YCA3</accession>
<dbReference type="PANTHER" id="PTHR30272:SF1">
    <property type="entry name" value="3-HYDROXYACYL-[ACYL-CARRIER-PROTEIN] DEHYDRATASE"/>
    <property type="match status" value="1"/>
</dbReference>
<dbReference type="OrthoDB" id="9772788at2"/>
<dbReference type="Proteomes" id="UP000298782">
    <property type="component" value="Chromosome"/>
</dbReference>
<keyword evidence="3" id="KW-1185">Reference proteome</keyword>
<dbReference type="PANTHER" id="PTHR30272">
    <property type="entry name" value="3-HYDROXYACYL-[ACYL-CARRIER-PROTEIN] DEHYDRATASE"/>
    <property type="match status" value="1"/>
</dbReference>
<dbReference type="NCBIfam" id="NF000582">
    <property type="entry name" value="PRK00006.1"/>
    <property type="match status" value="1"/>
</dbReference>
<organism evidence="2 3">
    <name type="scientific">Buchnera aphidicola</name>
    <name type="common">Thelaxes californica</name>
    <dbReference type="NCBI Taxonomy" id="1315998"/>
    <lineage>
        <taxon>Bacteria</taxon>
        <taxon>Pseudomonadati</taxon>
        <taxon>Pseudomonadota</taxon>
        <taxon>Gammaproteobacteria</taxon>
        <taxon>Enterobacterales</taxon>
        <taxon>Erwiniaceae</taxon>
        <taxon>Buchnera</taxon>
    </lineage>
</organism>
<dbReference type="SUPFAM" id="SSF54637">
    <property type="entry name" value="Thioesterase/thiol ester dehydrase-isomerase"/>
    <property type="match status" value="1"/>
</dbReference>
<protein>
    <submittedName>
        <fullName evidence="2">Beta-hydroxyacyl-ACP dehydratase</fullName>
    </submittedName>
</protein>
<dbReference type="AlphaFoldDB" id="A0A4D6YCA3"/>
<evidence type="ECO:0000313" key="3">
    <source>
        <dbReference type="Proteomes" id="UP000298782"/>
    </source>
</evidence>
<evidence type="ECO:0000313" key="2">
    <source>
        <dbReference type="EMBL" id="QCI26722.1"/>
    </source>
</evidence>
<sequence>MENFVTKNKKNIIKNDVLSLLPHKYPFIFIDKIIYCNNKNYIQTLKNVSLNDLFMHSHFVNNPIFPGVHILEVMSQSAYILLKKILLCDSTIFFPLVKIQNAIFKRCVYPGDQMIINTFLKFQRHGLFSFQSIVLIKSKVIAKALIFLMHKN</sequence>
<proteinExistence type="predicted"/>
<gene>
    <name evidence="2" type="ORF">D9V80_00900</name>
</gene>
<keyword evidence="1" id="KW-0456">Lyase</keyword>
<name>A0A4D6YCA3_9GAMM</name>
<dbReference type="EMBL" id="CP034852">
    <property type="protein sequence ID" value="QCI26722.1"/>
    <property type="molecule type" value="Genomic_DNA"/>
</dbReference>
<dbReference type="InterPro" id="IPR013114">
    <property type="entry name" value="FabA_FabZ"/>
</dbReference>
<dbReference type="CDD" id="cd01288">
    <property type="entry name" value="FabZ"/>
    <property type="match status" value="1"/>
</dbReference>
<dbReference type="InterPro" id="IPR029069">
    <property type="entry name" value="HotDog_dom_sf"/>
</dbReference>
<dbReference type="Gene3D" id="3.10.129.10">
    <property type="entry name" value="Hotdog Thioesterase"/>
    <property type="match status" value="1"/>
</dbReference>
<reference evidence="2 3" key="1">
    <citation type="submission" date="2018-12" db="EMBL/GenBank/DDBJ databases">
        <authorList>
            <person name="Chong R.A."/>
        </authorList>
    </citation>
    <scope>NUCLEOTIDE SEQUENCE [LARGE SCALE GENOMIC DNA]</scope>
    <source>
        <strain evidence="2 3">Tca</strain>
    </source>
</reference>
<reference evidence="2 3" key="2">
    <citation type="submission" date="2019-05" db="EMBL/GenBank/DDBJ databases">
        <title>Genome evolution of the obligate endosymbiont Buchnera aphidicola.</title>
        <authorList>
            <person name="Moran N.A."/>
        </authorList>
    </citation>
    <scope>NUCLEOTIDE SEQUENCE [LARGE SCALE GENOMIC DNA]</scope>
    <source>
        <strain evidence="2 3">Tca</strain>
    </source>
</reference>
<dbReference type="RefSeq" id="WP_158353328.1">
    <property type="nucleotide sequence ID" value="NZ_CP034852.1"/>
</dbReference>
<dbReference type="GO" id="GO:0016829">
    <property type="term" value="F:lyase activity"/>
    <property type="evidence" value="ECO:0007669"/>
    <property type="project" value="UniProtKB-KW"/>
</dbReference>
<evidence type="ECO:0000256" key="1">
    <source>
        <dbReference type="ARBA" id="ARBA00023239"/>
    </source>
</evidence>